<proteinExistence type="predicted"/>
<organism evidence="1">
    <name type="scientific">Schistocephalus solidus</name>
    <name type="common">Tapeworm</name>
    <dbReference type="NCBI Taxonomy" id="70667"/>
    <lineage>
        <taxon>Eukaryota</taxon>
        <taxon>Metazoa</taxon>
        <taxon>Spiralia</taxon>
        <taxon>Lophotrochozoa</taxon>
        <taxon>Platyhelminthes</taxon>
        <taxon>Cestoda</taxon>
        <taxon>Eucestoda</taxon>
        <taxon>Diphyllobothriidea</taxon>
        <taxon>Diphyllobothriidae</taxon>
        <taxon>Schistocephalus</taxon>
    </lineage>
</organism>
<dbReference type="WBParaSite" id="SSLN_0001671801-mRNA-1">
    <property type="protein sequence ID" value="SSLN_0001671801-mRNA-1"/>
    <property type="gene ID" value="SSLN_0001671801"/>
</dbReference>
<name>A0A183TI12_SCHSO</name>
<dbReference type="AlphaFoldDB" id="A0A183TI12"/>
<accession>A0A183TI12</accession>
<evidence type="ECO:0000313" key="1">
    <source>
        <dbReference type="WBParaSite" id="SSLN_0001671801-mRNA-1"/>
    </source>
</evidence>
<sequence length="56" mass="6144">LDASEVTLPACTLLWDINVHIVVNYGRRTVLFCAITLDIASNGDGGLRHICRFAQT</sequence>
<protein>
    <submittedName>
        <fullName evidence="1">ORF8</fullName>
    </submittedName>
</protein>
<reference evidence="1" key="1">
    <citation type="submission" date="2016-06" db="UniProtKB">
        <authorList>
            <consortium name="WormBaseParasite"/>
        </authorList>
    </citation>
    <scope>IDENTIFICATION</scope>
</reference>